<dbReference type="Gene3D" id="1.10.3380.30">
    <property type="match status" value="1"/>
</dbReference>
<dbReference type="GO" id="GO:0070478">
    <property type="term" value="P:nuclear-transcribed mRNA catabolic process, 3'-5' exonucleolytic nonsense-mediated decay"/>
    <property type="evidence" value="ECO:0007669"/>
    <property type="project" value="TreeGrafter"/>
</dbReference>
<dbReference type="GO" id="GO:0005524">
    <property type="term" value="F:ATP binding"/>
    <property type="evidence" value="ECO:0007669"/>
    <property type="project" value="UniProtKB-KW"/>
</dbReference>
<dbReference type="GO" id="GO:0055087">
    <property type="term" value="C:Ski complex"/>
    <property type="evidence" value="ECO:0007669"/>
    <property type="project" value="TreeGrafter"/>
</dbReference>
<dbReference type="PROSITE" id="PS51192">
    <property type="entry name" value="HELICASE_ATP_BIND_1"/>
    <property type="match status" value="1"/>
</dbReference>
<dbReference type="SUPFAM" id="SSF52540">
    <property type="entry name" value="P-loop containing nucleoside triphosphate hydrolases"/>
    <property type="match status" value="1"/>
</dbReference>
<feature type="coiled-coil region" evidence="5">
    <location>
        <begin position="497"/>
        <end position="524"/>
    </location>
</feature>
<keyword evidence="2" id="KW-0378">Hydrolase</keyword>
<reference evidence="8" key="1">
    <citation type="journal article" date="2006" name="Science">
        <title>Genomic islands and the ecology and evolution of Prochlorococcus.</title>
        <authorList>
            <person name="Coleman M.L."/>
            <person name="Sullivan M.B."/>
            <person name="Martiny A.C."/>
            <person name="Steglich C."/>
            <person name="Barry K."/>
            <person name="Delong E.F."/>
            <person name="Chisholm S.W."/>
        </authorList>
    </citation>
    <scope>NUCLEOTIDE SEQUENCE</scope>
</reference>
<proteinExistence type="predicted"/>
<dbReference type="InterPro" id="IPR027417">
    <property type="entry name" value="P-loop_NTPase"/>
</dbReference>
<dbReference type="InterPro" id="IPR050699">
    <property type="entry name" value="RNA-DNA_Helicase"/>
</dbReference>
<evidence type="ECO:0000256" key="3">
    <source>
        <dbReference type="ARBA" id="ARBA00022806"/>
    </source>
</evidence>
<dbReference type="InterPro" id="IPR014001">
    <property type="entry name" value="Helicase_ATP-bd"/>
</dbReference>
<dbReference type="AlphaFoldDB" id="Q1PKD7"/>
<reference evidence="8" key="2">
    <citation type="submission" date="2006-04" db="EMBL/GenBank/DDBJ databases">
        <title>Sequencing of the draft fosmids and assembly of Prochlorococcus marinus environmental genome fragment.</title>
        <authorList>
            <consortium name="US DOE Joint Genome Institute (JGI)"/>
            <person name="Copeland A."/>
            <person name="Lucas S."/>
            <person name="Lapidus A."/>
            <person name="Barry K."/>
            <person name="Detter J.C."/>
            <person name="Glavina T."/>
            <person name="Hammon N."/>
            <person name="Israni S."/>
            <person name="Richardson P."/>
        </authorList>
    </citation>
    <scope>NUCLEOTIDE SEQUENCE</scope>
</reference>
<dbReference type="PROSITE" id="PS51194">
    <property type="entry name" value="HELICASE_CTER"/>
    <property type="match status" value="1"/>
</dbReference>
<dbReference type="GO" id="GO:0016787">
    <property type="term" value="F:hydrolase activity"/>
    <property type="evidence" value="ECO:0007669"/>
    <property type="project" value="UniProtKB-KW"/>
</dbReference>
<evidence type="ECO:0000256" key="4">
    <source>
        <dbReference type="ARBA" id="ARBA00022840"/>
    </source>
</evidence>
<dbReference type="InterPro" id="IPR001650">
    <property type="entry name" value="Helicase_C-like"/>
</dbReference>
<feature type="domain" description="Helicase ATP-binding" evidence="6">
    <location>
        <begin position="20"/>
        <end position="182"/>
    </location>
</feature>
<dbReference type="Pfam" id="PF00271">
    <property type="entry name" value="Helicase_C"/>
    <property type="match status" value="1"/>
</dbReference>
<evidence type="ECO:0000256" key="1">
    <source>
        <dbReference type="ARBA" id="ARBA00022741"/>
    </source>
</evidence>
<dbReference type="Gene3D" id="3.40.50.300">
    <property type="entry name" value="P-loop containing nucleotide triphosphate hydrolases"/>
    <property type="match status" value="2"/>
</dbReference>
<evidence type="ECO:0000256" key="5">
    <source>
        <dbReference type="SAM" id="Coils"/>
    </source>
</evidence>
<dbReference type="Pfam" id="PF08148">
    <property type="entry name" value="DSHCT"/>
    <property type="match status" value="1"/>
</dbReference>
<dbReference type="PANTHER" id="PTHR12131">
    <property type="entry name" value="ATP-DEPENDENT RNA AND DNA HELICASE"/>
    <property type="match status" value="1"/>
</dbReference>
<evidence type="ECO:0000256" key="2">
    <source>
        <dbReference type="ARBA" id="ARBA00022801"/>
    </source>
</evidence>
<gene>
    <name evidence="8" type="ORF">HF10-11D6_0014</name>
</gene>
<dbReference type="SMART" id="SM01142">
    <property type="entry name" value="DSHCT"/>
    <property type="match status" value="1"/>
</dbReference>
<dbReference type="Pfam" id="PF00270">
    <property type="entry name" value="DEAD"/>
    <property type="match status" value="1"/>
</dbReference>
<keyword evidence="5" id="KW-0175">Coiled coil</keyword>
<accession>Q1PKD7</accession>
<dbReference type="CDD" id="cd18795">
    <property type="entry name" value="SF2_C_Ski2"/>
    <property type="match status" value="1"/>
</dbReference>
<dbReference type="PANTHER" id="PTHR12131:SF1">
    <property type="entry name" value="ATP-DEPENDENT RNA HELICASE SUPV3L1, MITOCHONDRIAL-RELATED"/>
    <property type="match status" value="1"/>
</dbReference>
<dbReference type="EMBL" id="DQ366722">
    <property type="protein sequence ID" value="ABE11087.1"/>
    <property type="molecule type" value="Genomic_DNA"/>
</dbReference>
<dbReference type="SMART" id="SM00490">
    <property type="entry name" value="HELICc"/>
    <property type="match status" value="1"/>
</dbReference>
<feature type="domain" description="Helicase C-terminal" evidence="7">
    <location>
        <begin position="268"/>
        <end position="440"/>
    </location>
</feature>
<evidence type="ECO:0000259" key="6">
    <source>
        <dbReference type="PROSITE" id="PS51192"/>
    </source>
</evidence>
<dbReference type="InterPro" id="IPR012961">
    <property type="entry name" value="Ski2/MTR4_C"/>
</dbReference>
<evidence type="ECO:0000259" key="7">
    <source>
        <dbReference type="PROSITE" id="PS51194"/>
    </source>
</evidence>
<organism evidence="8">
    <name type="scientific">uncultured Prochlorococcus marinus clone HF10-11D6</name>
    <dbReference type="NCBI Taxonomy" id="379374"/>
    <lineage>
        <taxon>Bacteria</taxon>
        <taxon>Bacillati</taxon>
        <taxon>Cyanobacteriota</taxon>
        <taxon>Cyanophyceae</taxon>
        <taxon>Synechococcales</taxon>
        <taxon>Prochlorococcaceae</taxon>
        <taxon>Prochlorococcus</taxon>
    </lineage>
</organism>
<evidence type="ECO:0000313" key="8">
    <source>
        <dbReference type="EMBL" id="ABE11087.1"/>
    </source>
</evidence>
<name>Q1PKD7_PROMR</name>
<sequence>MLNLEEYFPFPLDDFQLEAIRAINSGNSVVLTAPTGSGKTLIGEFAIYRGLSHESRVFYTTPLKALSNQKFRDFANQYGDNKVGLLTGDISINREAPILVMTTEIFRNMLYGEFDEFDDPLENLESVILDECHYMNDPQRGTVWEETIIHCPTRTQIIALSATIANADQLQNWIEKVHGPTVLINSDKRPVPLDFMFCSVKGLHPLLNNKGNGIHPNCKIWRAPKGQKIRGKVGRIMQPKSPSIGFVISKLTERNMLPAIYFIFSRRGCDKAIENIKDLTLVSYSEANMISQKLDVYLKNNQEAIKDKSQCEALKRGIASHHAGLLPAWKELVEELFQQGLIKVVFATETLAAGINMPARTTIISSLSKRTEDGHRLLFSSEFLQMSGRAGRRGKDTQGYVVTLQTRFEGAKEASTLAISKPNSLESQFTPSYGMVLNLLQSYTLEKSKELIKRSFGSFLYLGESSGENIILENLDKDLIELKKITSNVSWKDFDAYEKLKNRLKEERRLLKILEKQAAEKLSEEITNALPYIKDGSLISIKAPQIKRKIVPGLICKKIYESQKIKSLLCLTVDNLFILIKPSYIVSIFNDLDAIDFLGLELPKMYFSGEVFRGDDMSQCYADRILEVSKKNDLQTPQYDLSKEVLAQQQQINNLEETINDHPAHRFGDSRKLKKYRKRIVDVEQEIYMRKKLLEDKENHNWRTFTDLIKILNHFGCLNDLELTEVGQTVGAIRSENELWIGLVLVSGYLDDLDPPELAAIIQAICVDIRRPNLWCNFKPSLKVIDVFNELDGLRKLVASQQNKFHIEIPIYLETELTGIISEWARGKKWKDLVFNTSLDEGDVVRIIRRSIDVLSQVQYCIGVSNKLKSKAKLALKAINRFPVSESNDLIKVSEDINPATKRIDNNS</sequence>
<keyword evidence="1" id="KW-0547">Nucleotide-binding</keyword>
<dbReference type="SMART" id="SM00487">
    <property type="entry name" value="DEXDc"/>
    <property type="match status" value="1"/>
</dbReference>
<dbReference type="GO" id="GO:0003676">
    <property type="term" value="F:nucleic acid binding"/>
    <property type="evidence" value="ECO:0007669"/>
    <property type="project" value="InterPro"/>
</dbReference>
<keyword evidence="3 8" id="KW-0347">Helicase</keyword>
<dbReference type="GO" id="GO:0004386">
    <property type="term" value="F:helicase activity"/>
    <property type="evidence" value="ECO:0007669"/>
    <property type="project" value="UniProtKB-KW"/>
</dbReference>
<keyword evidence="4" id="KW-0067">ATP-binding</keyword>
<dbReference type="InterPro" id="IPR011545">
    <property type="entry name" value="DEAD/DEAH_box_helicase_dom"/>
</dbReference>
<protein>
    <submittedName>
        <fullName evidence="8">Putative DNA helicase</fullName>
    </submittedName>
</protein>